<evidence type="ECO:0000313" key="6">
    <source>
        <dbReference type="EMBL" id="GGG85675.1"/>
    </source>
</evidence>
<dbReference type="GO" id="GO:0016887">
    <property type="term" value="F:ATP hydrolysis activity"/>
    <property type="evidence" value="ECO:0007669"/>
    <property type="project" value="InterPro"/>
</dbReference>
<dbReference type="InterPro" id="IPR025302">
    <property type="entry name" value="DrrA1/2-like_C"/>
</dbReference>
<dbReference type="Pfam" id="PF00005">
    <property type="entry name" value="ABC_tran"/>
    <property type="match status" value="1"/>
</dbReference>
<keyword evidence="7" id="KW-1185">Reference proteome</keyword>
<accession>A0A917MAP2</accession>
<dbReference type="InterPro" id="IPR050763">
    <property type="entry name" value="ABC_transporter_ATP-binding"/>
</dbReference>
<comment type="similarity">
    <text evidence="1">Belongs to the ABC transporter superfamily.</text>
</comment>
<proteinExistence type="inferred from homology"/>
<dbReference type="GO" id="GO:0005524">
    <property type="term" value="F:ATP binding"/>
    <property type="evidence" value="ECO:0007669"/>
    <property type="project" value="UniProtKB-KW"/>
</dbReference>
<dbReference type="PANTHER" id="PTHR42711">
    <property type="entry name" value="ABC TRANSPORTER ATP-BINDING PROTEIN"/>
    <property type="match status" value="1"/>
</dbReference>
<dbReference type="RefSeq" id="WP_188456591.1">
    <property type="nucleotide sequence ID" value="NZ_BMFR01000020.1"/>
</dbReference>
<dbReference type="Gene3D" id="3.40.50.300">
    <property type="entry name" value="P-loop containing nucleotide triphosphate hydrolases"/>
    <property type="match status" value="1"/>
</dbReference>
<feature type="domain" description="ABC transporter" evidence="5">
    <location>
        <begin position="3"/>
        <end position="230"/>
    </location>
</feature>
<keyword evidence="3" id="KW-0547">Nucleotide-binding</keyword>
<evidence type="ECO:0000256" key="2">
    <source>
        <dbReference type="ARBA" id="ARBA00022448"/>
    </source>
</evidence>
<dbReference type="InterPro" id="IPR027417">
    <property type="entry name" value="P-loop_NTPase"/>
</dbReference>
<evidence type="ECO:0000256" key="4">
    <source>
        <dbReference type="ARBA" id="ARBA00022840"/>
    </source>
</evidence>
<evidence type="ECO:0000256" key="3">
    <source>
        <dbReference type="ARBA" id="ARBA00022741"/>
    </source>
</evidence>
<dbReference type="InterPro" id="IPR017871">
    <property type="entry name" value="ABC_transporter-like_CS"/>
</dbReference>
<dbReference type="SMART" id="SM00382">
    <property type="entry name" value="AAA"/>
    <property type="match status" value="1"/>
</dbReference>
<dbReference type="PROSITE" id="PS50893">
    <property type="entry name" value="ABC_TRANSPORTER_2"/>
    <property type="match status" value="1"/>
</dbReference>
<gene>
    <name evidence="6" type="primary">yhaQ</name>
    <name evidence="6" type="ORF">GCM10011398_34240</name>
</gene>
<protein>
    <submittedName>
        <fullName evidence="6">ABC transporter ATP-binding protein YhaQ</fullName>
    </submittedName>
</protein>
<keyword evidence="2" id="KW-0813">Transport</keyword>
<dbReference type="PANTHER" id="PTHR42711:SF5">
    <property type="entry name" value="ABC TRANSPORTER ATP-BINDING PROTEIN NATA"/>
    <property type="match status" value="1"/>
</dbReference>
<dbReference type="InterPro" id="IPR003439">
    <property type="entry name" value="ABC_transporter-like_ATP-bd"/>
</dbReference>
<organism evidence="6 7">
    <name type="scientific">Virgibacillus oceani</name>
    <dbReference type="NCBI Taxonomy" id="1479511"/>
    <lineage>
        <taxon>Bacteria</taxon>
        <taxon>Bacillati</taxon>
        <taxon>Bacillota</taxon>
        <taxon>Bacilli</taxon>
        <taxon>Bacillales</taxon>
        <taxon>Bacillaceae</taxon>
        <taxon>Virgibacillus</taxon>
    </lineage>
</organism>
<dbReference type="Pfam" id="PF13732">
    <property type="entry name" value="DrrA1-3_C"/>
    <property type="match status" value="1"/>
</dbReference>
<name>A0A917MAP2_9BACI</name>
<keyword evidence="4 6" id="KW-0067">ATP-binding</keyword>
<sequence>MTLVLKDVTKRFGQHTAVDHLSLEIPEKEMFGFLGGNGAGKTTTFRMILGLLDITEGEISWNGDTINYNKSHLIGYLPEERGLYPKLKVRDQLIYLGKLRGMTKSEVEKELKGWLERFKVPEYIDKKVEELSKGNQQKIQFISAVIHKPKLLILDEPFSGLDPINVEMLKEAVVDLKEQGTSIVFSSHRMEHVEELCEHLCILHKGKQVVQGSLREIKRSFGKKNLIIHADESLEFLKDQPGVISYKALTEGCELQIENENVSQAIFSALQGKGFIRKFDLEEPSLNDIFIEKVGASYE</sequence>
<dbReference type="SUPFAM" id="SSF52540">
    <property type="entry name" value="P-loop containing nucleoside triphosphate hydrolases"/>
    <property type="match status" value="1"/>
</dbReference>
<dbReference type="AlphaFoldDB" id="A0A917MAP2"/>
<dbReference type="InterPro" id="IPR003593">
    <property type="entry name" value="AAA+_ATPase"/>
</dbReference>
<evidence type="ECO:0000313" key="7">
    <source>
        <dbReference type="Proteomes" id="UP000622860"/>
    </source>
</evidence>
<evidence type="ECO:0000256" key="1">
    <source>
        <dbReference type="ARBA" id="ARBA00005417"/>
    </source>
</evidence>
<reference evidence="6" key="1">
    <citation type="journal article" date="2014" name="Int. J. Syst. Evol. Microbiol.">
        <title>Complete genome sequence of Corynebacterium casei LMG S-19264T (=DSM 44701T), isolated from a smear-ripened cheese.</title>
        <authorList>
            <consortium name="US DOE Joint Genome Institute (JGI-PGF)"/>
            <person name="Walter F."/>
            <person name="Albersmeier A."/>
            <person name="Kalinowski J."/>
            <person name="Ruckert C."/>
        </authorList>
    </citation>
    <scope>NUCLEOTIDE SEQUENCE</scope>
    <source>
        <strain evidence="6">CGMCC 1.12754</strain>
    </source>
</reference>
<reference evidence="6" key="2">
    <citation type="submission" date="2020-09" db="EMBL/GenBank/DDBJ databases">
        <authorList>
            <person name="Sun Q."/>
            <person name="Zhou Y."/>
        </authorList>
    </citation>
    <scope>NUCLEOTIDE SEQUENCE</scope>
    <source>
        <strain evidence="6">CGMCC 1.12754</strain>
    </source>
</reference>
<evidence type="ECO:0000259" key="5">
    <source>
        <dbReference type="PROSITE" id="PS50893"/>
    </source>
</evidence>
<dbReference type="PROSITE" id="PS00211">
    <property type="entry name" value="ABC_TRANSPORTER_1"/>
    <property type="match status" value="1"/>
</dbReference>
<comment type="caution">
    <text evidence="6">The sequence shown here is derived from an EMBL/GenBank/DDBJ whole genome shotgun (WGS) entry which is preliminary data.</text>
</comment>
<dbReference type="Proteomes" id="UP000622860">
    <property type="component" value="Unassembled WGS sequence"/>
</dbReference>
<dbReference type="EMBL" id="BMFR01000020">
    <property type="protein sequence ID" value="GGG85675.1"/>
    <property type="molecule type" value="Genomic_DNA"/>
</dbReference>